<feature type="compositionally biased region" description="Low complexity" evidence="3">
    <location>
        <begin position="211"/>
        <end position="228"/>
    </location>
</feature>
<dbReference type="EMBL" id="LGRX02017274">
    <property type="protein sequence ID" value="KAK3260972.1"/>
    <property type="molecule type" value="Genomic_DNA"/>
</dbReference>
<accession>A0AAE0KU95</accession>
<dbReference type="PROSITE" id="PS50102">
    <property type="entry name" value="RRM"/>
    <property type="match status" value="2"/>
</dbReference>
<dbReference type="PANTHER" id="PTHR48025">
    <property type="entry name" value="OS02G0815200 PROTEIN"/>
    <property type="match status" value="1"/>
</dbReference>
<feature type="region of interest" description="Disordered" evidence="3">
    <location>
        <begin position="172"/>
        <end position="228"/>
    </location>
</feature>
<sequence length="228" mass="24927">MATMGSGKFSKRAKLFFANYPNEGFNEANLVQLCSQFGDVGDCFMGKGFAFVVMDYRHNAELAKTQLGKLTIPPMTTPLDVRWAASNCCLKVENLHSSVSNEILHESFSQFGEVERAVVVVDAQKRVSKGYGYVELVNSQLTQRLANRLQKEFLILPGSPVPVKVGLTELEDEDVGMPESRVKERARAKREETGPAHMAKARGPQPPSSPSAPRAAPCTAPCTTPRAP</sequence>
<dbReference type="InterPro" id="IPR012677">
    <property type="entry name" value="Nucleotide-bd_a/b_plait_sf"/>
</dbReference>
<dbReference type="SMART" id="SM00360">
    <property type="entry name" value="RRM"/>
    <property type="match status" value="2"/>
</dbReference>
<protein>
    <recommendedName>
        <fullName evidence="4">RRM domain-containing protein</fullName>
    </recommendedName>
</protein>
<dbReference type="InterPro" id="IPR000504">
    <property type="entry name" value="RRM_dom"/>
</dbReference>
<dbReference type="Gene3D" id="3.30.70.330">
    <property type="match status" value="2"/>
</dbReference>
<dbReference type="Proteomes" id="UP001190700">
    <property type="component" value="Unassembled WGS sequence"/>
</dbReference>
<dbReference type="InterPro" id="IPR035979">
    <property type="entry name" value="RBD_domain_sf"/>
</dbReference>
<keyword evidence="1 2" id="KW-0694">RNA-binding</keyword>
<dbReference type="Pfam" id="PF00076">
    <property type="entry name" value="RRM_1"/>
    <property type="match status" value="1"/>
</dbReference>
<proteinExistence type="predicted"/>
<evidence type="ECO:0000313" key="5">
    <source>
        <dbReference type="EMBL" id="KAK3260972.1"/>
    </source>
</evidence>
<evidence type="ECO:0000256" key="3">
    <source>
        <dbReference type="SAM" id="MobiDB-lite"/>
    </source>
</evidence>
<feature type="compositionally biased region" description="Basic and acidic residues" evidence="3">
    <location>
        <begin position="180"/>
        <end position="194"/>
    </location>
</feature>
<feature type="domain" description="RRM" evidence="4">
    <location>
        <begin position="13"/>
        <end position="86"/>
    </location>
</feature>
<dbReference type="AlphaFoldDB" id="A0AAE0KU95"/>
<gene>
    <name evidence="5" type="ORF">CYMTET_30100</name>
</gene>
<dbReference type="PANTHER" id="PTHR48025:SF1">
    <property type="entry name" value="RRM DOMAIN-CONTAINING PROTEIN"/>
    <property type="match status" value="1"/>
</dbReference>
<dbReference type="InterPro" id="IPR050502">
    <property type="entry name" value="Euk_RNA-bind_prot"/>
</dbReference>
<dbReference type="GO" id="GO:0003729">
    <property type="term" value="F:mRNA binding"/>
    <property type="evidence" value="ECO:0007669"/>
    <property type="project" value="TreeGrafter"/>
</dbReference>
<reference evidence="5 6" key="1">
    <citation type="journal article" date="2015" name="Genome Biol. Evol.">
        <title>Comparative Genomics of a Bacterivorous Green Alga Reveals Evolutionary Causalities and Consequences of Phago-Mixotrophic Mode of Nutrition.</title>
        <authorList>
            <person name="Burns J.A."/>
            <person name="Paasch A."/>
            <person name="Narechania A."/>
            <person name="Kim E."/>
        </authorList>
    </citation>
    <scope>NUCLEOTIDE SEQUENCE [LARGE SCALE GENOMIC DNA]</scope>
    <source>
        <strain evidence="5 6">PLY_AMNH</strain>
    </source>
</reference>
<feature type="domain" description="RRM" evidence="4">
    <location>
        <begin position="88"/>
        <end position="168"/>
    </location>
</feature>
<evidence type="ECO:0000256" key="2">
    <source>
        <dbReference type="PROSITE-ProRule" id="PRU00176"/>
    </source>
</evidence>
<comment type="caution">
    <text evidence="5">The sequence shown here is derived from an EMBL/GenBank/DDBJ whole genome shotgun (WGS) entry which is preliminary data.</text>
</comment>
<evidence type="ECO:0000313" key="6">
    <source>
        <dbReference type="Proteomes" id="UP001190700"/>
    </source>
</evidence>
<dbReference type="SUPFAM" id="SSF54928">
    <property type="entry name" value="RNA-binding domain, RBD"/>
    <property type="match status" value="1"/>
</dbReference>
<evidence type="ECO:0000256" key="1">
    <source>
        <dbReference type="ARBA" id="ARBA00022884"/>
    </source>
</evidence>
<organism evidence="5 6">
    <name type="scientific">Cymbomonas tetramitiformis</name>
    <dbReference type="NCBI Taxonomy" id="36881"/>
    <lineage>
        <taxon>Eukaryota</taxon>
        <taxon>Viridiplantae</taxon>
        <taxon>Chlorophyta</taxon>
        <taxon>Pyramimonadophyceae</taxon>
        <taxon>Pyramimonadales</taxon>
        <taxon>Pyramimonadaceae</taxon>
        <taxon>Cymbomonas</taxon>
    </lineage>
</organism>
<name>A0AAE0KU95_9CHLO</name>
<keyword evidence="6" id="KW-1185">Reference proteome</keyword>
<evidence type="ECO:0000259" key="4">
    <source>
        <dbReference type="PROSITE" id="PS50102"/>
    </source>
</evidence>